<gene>
    <name evidence="1" type="ORF">H4W80_002487</name>
</gene>
<evidence type="ECO:0000313" key="1">
    <source>
        <dbReference type="EMBL" id="MBE1584229.1"/>
    </source>
</evidence>
<name>A0ABR9LU93_9ACTN</name>
<reference evidence="1 2" key="1">
    <citation type="submission" date="2020-10" db="EMBL/GenBank/DDBJ databases">
        <title>Sequencing the genomes of 1000 actinobacteria strains.</title>
        <authorList>
            <person name="Klenk H.-P."/>
        </authorList>
    </citation>
    <scope>NUCLEOTIDE SEQUENCE [LARGE SCALE GENOMIC DNA]</scope>
    <source>
        <strain evidence="1 2">DSM 43173</strain>
    </source>
</reference>
<dbReference type="EMBL" id="JADBEK010000001">
    <property type="protein sequence ID" value="MBE1584229.1"/>
    <property type="molecule type" value="Genomic_DNA"/>
</dbReference>
<accession>A0ABR9LU93</accession>
<keyword evidence="2" id="KW-1185">Reference proteome</keyword>
<proteinExistence type="predicted"/>
<dbReference type="RefSeq" id="WP_192785195.1">
    <property type="nucleotide sequence ID" value="NZ_JADBEK010000001.1"/>
</dbReference>
<comment type="caution">
    <text evidence="1">The sequence shown here is derived from an EMBL/GenBank/DDBJ whole genome shotgun (WGS) entry which is preliminary data.</text>
</comment>
<evidence type="ECO:0000313" key="2">
    <source>
        <dbReference type="Proteomes" id="UP000633509"/>
    </source>
</evidence>
<sequence length="161" mass="18333">MLRSLEIKATLSELEDAHRDHVFWEPTIELSLDCFICERVGRTTALKLGDERAVCISRRDYKHFAAARISAFDVTSQDALLVLRAVIDFWWVPFQDAKRGGNATPLSRWVRLQYGCYCPHQEASGKGSIQTNVRRPWSPRCGECKKEIAVDAEVPSIRLLV</sequence>
<dbReference type="Proteomes" id="UP000633509">
    <property type="component" value="Unassembled WGS sequence"/>
</dbReference>
<organism evidence="1 2">
    <name type="scientific">Nonomuraea angiospora</name>
    <dbReference type="NCBI Taxonomy" id="46172"/>
    <lineage>
        <taxon>Bacteria</taxon>
        <taxon>Bacillati</taxon>
        <taxon>Actinomycetota</taxon>
        <taxon>Actinomycetes</taxon>
        <taxon>Streptosporangiales</taxon>
        <taxon>Streptosporangiaceae</taxon>
        <taxon>Nonomuraea</taxon>
    </lineage>
</organism>
<protein>
    <submittedName>
        <fullName evidence="1">Uncharacterized protein</fullName>
    </submittedName>
</protein>